<protein>
    <submittedName>
        <fullName evidence="1">Phospholipase A(1) DAD1, chloroplastic</fullName>
    </submittedName>
</protein>
<accession>A0A371E0G8</accession>
<dbReference type="AlphaFoldDB" id="A0A371E0G8"/>
<name>A0A371E0G8_MUCPR</name>
<sequence>MVNLDDVASKKDVRTGIWSRWLHKHIEDMQLVYANIGQLLRMGSKELLYLSKEDVAMCHDLKMYLHLIRCEFTT</sequence>
<organism evidence="1 2">
    <name type="scientific">Mucuna pruriens</name>
    <name type="common">Velvet bean</name>
    <name type="synonym">Dolichos pruriens</name>
    <dbReference type="NCBI Taxonomy" id="157652"/>
    <lineage>
        <taxon>Eukaryota</taxon>
        <taxon>Viridiplantae</taxon>
        <taxon>Streptophyta</taxon>
        <taxon>Embryophyta</taxon>
        <taxon>Tracheophyta</taxon>
        <taxon>Spermatophyta</taxon>
        <taxon>Magnoliopsida</taxon>
        <taxon>eudicotyledons</taxon>
        <taxon>Gunneridae</taxon>
        <taxon>Pentapetalae</taxon>
        <taxon>rosids</taxon>
        <taxon>fabids</taxon>
        <taxon>Fabales</taxon>
        <taxon>Fabaceae</taxon>
        <taxon>Papilionoideae</taxon>
        <taxon>50 kb inversion clade</taxon>
        <taxon>NPAAA clade</taxon>
        <taxon>indigoferoid/millettioid clade</taxon>
        <taxon>Phaseoleae</taxon>
        <taxon>Mucuna</taxon>
    </lineage>
</organism>
<dbReference type="Proteomes" id="UP000257109">
    <property type="component" value="Unassembled WGS sequence"/>
</dbReference>
<feature type="non-terminal residue" evidence="1">
    <location>
        <position position="1"/>
    </location>
</feature>
<comment type="caution">
    <text evidence="1">The sequence shown here is derived from an EMBL/GenBank/DDBJ whole genome shotgun (WGS) entry which is preliminary data.</text>
</comment>
<evidence type="ECO:0000313" key="2">
    <source>
        <dbReference type="Proteomes" id="UP000257109"/>
    </source>
</evidence>
<reference evidence="1" key="1">
    <citation type="submission" date="2018-05" db="EMBL/GenBank/DDBJ databases">
        <title>Draft genome of Mucuna pruriens seed.</title>
        <authorList>
            <person name="Nnadi N.E."/>
            <person name="Vos R."/>
            <person name="Hasami M.H."/>
            <person name="Devisetty U.K."/>
            <person name="Aguiy J.C."/>
        </authorList>
    </citation>
    <scope>NUCLEOTIDE SEQUENCE [LARGE SCALE GENOMIC DNA]</scope>
    <source>
        <strain evidence="1">JCA_2017</strain>
    </source>
</reference>
<gene>
    <name evidence="1" type="primary">DAD1</name>
    <name evidence="1" type="ORF">CR513_62404</name>
</gene>
<keyword evidence="2" id="KW-1185">Reference proteome</keyword>
<evidence type="ECO:0000313" key="1">
    <source>
        <dbReference type="EMBL" id="RDX58289.1"/>
    </source>
</evidence>
<dbReference type="OrthoDB" id="426718at2759"/>
<dbReference type="EMBL" id="QJKJ01017650">
    <property type="protein sequence ID" value="RDX58289.1"/>
    <property type="molecule type" value="Genomic_DNA"/>
</dbReference>
<dbReference type="STRING" id="157652.A0A371E0G8"/>
<proteinExistence type="predicted"/>